<keyword evidence="1" id="KW-0472">Membrane</keyword>
<dbReference type="KEGG" id="str:Sterm_2241"/>
<dbReference type="AlphaFoldDB" id="D1AKH9"/>
<evidence type="ECO:0000313" key="3">
    <source>
        <dbReference type="Proteomes" id="UP000000845"/>
    </source>
</evidence>
<sequence length="48" mass="5576">MFIGELLKLILQGSFLIILAWIGHVYFSDDVKSRKYPKIITILLNILK</sequence>
<dbReference type="Proteomes" id="UP000000845">
    <property type="component" value="Chromosome"/>
</dbReference>
<dbReference type="STRING" id="526218.Sterm_2241"/>
<evidence type="ECO:0000313" key="2">
    <source>
        <dbReference type="EMBL" id="ACZ09095.1"/>
    </source>
</evidence>
<organism evidence="2 3">
    <name type="scientific">Sebaldella termitidis (strain ATCC 33386 / NCTC 11300)</name>
    <dbReference type="NCBI Taxonomy" id="526218"/>
    <lineage>
        <taxon>Bacteria</taxon>
        <taxon>Fusobacteriati</taxon>
        <taxon>Fusobacteriota</taxon>
        <taxon>Fusobacteriia</taxon>
        <taxon>Fusobacteriales</taxon>
        <taxon>Leptotrichiaceae</taxon>
        <taxon>Sebaldella</taxon>
    </lineage>
</organism>
<reference evidence="3" key="1">
    <citation type="submission" date="2009-09" db="EMBL/GenBank/DDBJ databases">
        <title>The complete chromosome of Sebaldella termitidis ATCC 33386.</title>
        <authorList>
            <consortium name="US DOE Joint Genome Institute (JGI-PGF)"/>
            <person name="Lucas S."/>
            <person name="Copeland A."/>
            <person name="Lapidus A."/>
            <person name="Glavina del Rio T."/>
            <person name="Dalin E."/>
            <person name="Tice H."/>
            <person name="Bruce D."/>
            <person name="Goodwin L."/>
            <person name="Pitluck S."/>
            <person name="Kyrpides N."/>
            <person name="Mavromatis K."/>
            <person name="Ivanova N."/>
            <person name="Mikhailova N."/>
            <person name="Sims D."/>
            <person name="Meincke L."/>
            <person name="Brettin T."/>
            <person name="Detter J.C."/>
            <person name="Han C."/>
            <person name="Larimer F."/>
            <person name="Land M."/>
            <person name="Hauser L."/>
            <person name="Markowitz V."/>
            <person name="Cheng J.F."/>
            <person name="Hugenholtz P."/>
            <person name="Woyke T."/>
            <person name="Wu D."/>
            <person name="Eisen J.A."/>
        </authorList>
    </citation>
    <scope>NUCLEOTIDE SEQUENCE [LARGE SCALE GENOMIC DNA]</scope>
    <source>
        <strain evidence="3">ATCC 33386 / NCTC 11300</strain>
    </source>
</reference>
<evidence type="ECO:0000256" key="1">
    <source>
        <dbReference type="SAM" id="Phobius"/>
    </source>
</evidence>
<accession>D1AKH9</accession>
<reference evidence="2 3" key="2">
    <citation type="journal article" date="2010" name="Stand. Genomic Sci.">
        <title>Complete genome sequence of Sebaldella termitidis type strain (NCTC 11300).</title>
        <authorList>
            <person name="Harmon-Smith M."/>
            <person name="Celia L."/>
            <person name="Chertkov O."/>
            <person name="Lapidus A."/>
            <person name="Copeland A."/>
            <person name="Glavina Del Rio T."/>
            <person name="Nolan M."/>
            <person name="Lucas S."/>
            <person name="Tice H."/>
            <person name="Cheng J.F."/>
            <person name="Han C."/>
            <person name="Detter J.C."/>
            <person name="Bruce D."/>
            <person name="Goodwin L."/>
            <person name="Pitluck S."/>
            <person name="Pati A."/>
            <person name="Liolios K."/>
            <person name="Ivanova N."/>
            <person name="Mavromatis K."/>
            <person name="Mikhailova N."/>
            <person name="Chen A."/>
            <person name="Palaniappan K."/>
            <person name="Land M."/>
            <person name="Hauser L."/>
            <person name="Chang Y.J."/>
            <person name="Jeffries C.D."/>
            <person name="Brettin T."/>
            <person name="Goker M."/>
            <person name="Beck B."/>
            <person name="Bristow J."/>
            <person name="Eisen J.A."/>
            <person name="Markowitz V."/>
            <person name="Hugenholtz P."/>
            <person name="Kyrpides N.C."/>
            <person name="Klenk H.P."/>
            <person name="Chen F."/>
        </authorList>
    </citation>
    <scope>NUCLEOTIDE SEQUENCE [LARGE SCALE GENOMIC DNA]</scope>
    <source>
        <strain evidence="3">ATCC 33386 / NCTC 11300</strain>
    </source>
</reference>
<dbReference type="HOGENOM" id="CLU_3157659_0_0_0"/>
<name>D1AKH9_SEBTE</name>
<keyword evidence="1" id="KW-0812">Transmembrane</keyword>
<keyword evidence="3" id="KW-1185">Reference proteome</keyword>
<dbReference type="RefSeq" id="WP_012861689.1">
    <property type="nucleotide sequence ID" value="NC_013517.1"/>
</dbReference>
<proteinExistence type="predicted"/>
<feature type="transmembrane region" description="Helical" evidence="1">
    <location>
        <begin position="6"/>
        <end position="27"/>
    </location>
</feature>
<gene>
    <name evidence="2" type="ordered locus">Sterm_2241</name>
</gene>
<keyword evidence="1" id="KW-1133">Transmembrane helix</keyword>
<dbReference type="EMBL" id="CP001739">
    <property type="protein sequence ID" value="ACZ09095.1"/>
    <property type="molecule type" value="Genomic_DNA"/>
</dbReference>
<protein>
    <submittedName>
        <fullName evidence="2">Uncharacterized protein</fullName>
    </submittedName>
</protein>